<dbReference type="GeneID" id="106467776"/>
<feature type="compositionally biased region" description="Polar residues" evidence="1">
    <location>
        <begin position="75"/>
        <end position="91"/>
    </location>
</feature>
<gene>
    <name evidence="3" type="primary">LOC106467776</name>
</gene>
<feature type="compositionally biased region" description="Polar residues" evidence="1">
    <location>
        <begin position="17"/>
        <end position="31"/>
    </location>
</feature>
<feature type="region of interest" description="Disordered" evidence="1">
    <location>
        <begin position="1"/>
        <end position="31"/>
    </location>
</feature>
<dbReference type="Proteomes" id="UP000694941">
    <property type="component" value="Unplaced"/>
</dbReference>
<feature type="region of interest" description="Disordered" evidence="1">
    <location>
        <begin position="75"/>
        <end position="124"/>
    </location>
</feature>
<organism evidence="2 3">
    <name type="scientific">Limulus polyphemus</name>
    <name type="common">Atlantic horseshoe crab</name>
    <dbReference type="NCBI Taxonomy" id="6850"/>
    <lineage>
        <taxon>Eukaryota</taxon>
        <taxon>Metazoa</taxon>
        <taxon>Ecdysozoa</taxon>
        <taxon>Arthropoda</taxon>
        <taxon>Chelicerata</taxon>
        <taxon>Merostomata</taxon>
        <taxon>Xiphosura</taxon>
        <taxon>Limulidae</taxon>
        <taxon>Limulus</taxon>
    </lineage>
</organism>
<dbReference type="RefSeq" id="XP_013783606.1">
    <property type="nucleotide sequence ID" value="XM_013928152.2"/>
</dbReference>
<feature type="compositionally biased region" description="Polar residues" evidence="1">
    <location>
        <begin position="319"/>
        <end position="340"/>
    </location>
</feature>
<name>A0ABM1BK60_LIMPO</name>
<reference evidence="3" key="1">
    <citation type="submission" date="2025-08" db="UniProtKB">
        <authorList>
            <consortium name="RefSeq"/>
        </authorList>
    </citation>
    <scope>IDENTIFICATION</scope>
    <source>
        <tissue evidence="3">Muscle</tissue>
    </source>
</reference>
<keyword evidence="2" id="KW-1185">Reference proteome</keyword>
<evidence type="ECO:0000313" key="3">
    <source>
        <dbReference type="RefSeq" id="XP_013783606.1"/>
    </source>
</evidence>
<protein>
    <submittedName>
        <fullName evidence="3">Uncharacterized protein LOC106467776</fullName>
    </submittedName>
</protein>
<evidence type="ECO:0000313" key="2">
    <source>
        <dbReference type="Proteomes" id="UP000694941"/>
    </source>
</evidence>
<proteinExistence type="predicted"/>
<feature type="region of interest" description="Disordered" evidence="1">
    <location>
        <begin position="311"/>
        <end position="347"/>
    </location>
</feature>
<evidence type="ECO:0000256" key="1">
    <source>
        <dbReference type="SAM" id="MobiDB-lite"/>
    </source>
</evidence>
<sequence length="364" mass="41174">MRRYPKRRSKEKESKNTTHPKNQVGVNTNRCNSDVDLHQNVLAHHLLFDSTTNTLSPESLPLSQRMKLKENCKTSVPNLKDSSSNDNLQKNNEGEKSPLPHNIKRTKEFQPSSNQNEREKGNHKEFSDLCVDSEGRLTINMIVRDDQLKSANLNTDTESQQLFIHTFRNIPQNDNLERELCNTPTSSFFTGKRNNFDLSELKTVDEISNVVHLEDKSLVSMIEDGDNSEDLFPTLDLSALEEELSHLSIDKRLGKTNHPGFEKCERKNQKSVNSKCQPNKTSCDSVIVISSDEDDGGLFNAVTELSSKQTETARKKNSYHCTPSGSSSERLVTASSTDNTLLSPEPSPLPLKHRIHFKLRQNTL</sequence>
<accession>A0ABM1BK60</accession>